<dbReference type="SMART" id="SM00707">
    <property type="entry name" value="RPEL"/>
    <property type="match status" value="2"/>
</dbReference>
<dbReference type="PANTHER" id="PTHR12751:SF18">
    <property type="entry name" value="PHOSPHATASE AND ACTIN REGULATOR 1"/>
    <property type="match status" value="1"/>
</dbReference>
<dbReference type="Gene3D" id="6.10.140.2130">
    <property type="match status" value="2"/>
</dbReference>
<name>A0A915ELS1_9BILA</name>
<evidence type="ECO:0000313" key="7">
    <source>
        <dbReference type="WBParaSite" id="jg8100"/>
    </source>
</evidence>
<keyword evidence="2" id="KW-0677">Repeat</keyword>
<sequence>MLAKNLGQVLVTTMLVTKYWPRLLVNYTWPCVAKSKDYTSFMKAKTIWWRILRPWKWRRRKNSATRRSSKKAEDGEVDSQASCEGVLLPEQMVTGLCDILTEPISTKKAMDETRKFLLEKLSFRPSIAELKRRNIIHIDDYEDPEGTKNSISKLPTNENGSASPDKKAPIGIETTENSNTEATLIVKGTLSEESVPINDCLSPNLADDCQDAVPNDSTESITGKAMEETRKILLRKLSFRPTIAELKERQIIKFNDYIEVGEVEAYDRKADKPWTRLTPMEKALIRKELNDFKATEMDVHEESRIFTRFHRP</sequence>
<dbReference type="Pfam" id="PF02755">
    <property type="entry name" value="RPEL"/>
    <property type="match status" value="2"/>
</dbReference>
<feature type="repeat" description="RPEL" evidence="4">
    <location>
        <begin position="115"/>
        <end position="140"/>
    </location>
</feature>
<dbReference type="AlphaFoldDB" id="A0A915ELS1"/>
<proteinExistence type="inferred from homology"/>
<accession>A0A915ELS1</accession>
<dbReference type="Proteomes" id="UP000887574">
    <property type="component" value="Unplaced"/>
</dbReference>
<feature type="compositionally biased region" description="Polar residues" evidence="5">
    <location>
        <begin position="147"/>
        <end position="162"/>
    </location>
</feature>
<evidence type="ECO:0000256" key="5">
    <source>
        <dbReference type="SAM" id="MobiDB-lite"/>
    </source>
</evidence>
<organism evidence="6 7">
    <name type="scientific">Ditylenchus dipsaci</name>
    <dbReference type="NCBI Taxonomy" id="166011"/>
    <lineage>
        <taxon>Eukaryota</taxon>
        <taxon>Metazoa</taxon>
        <taxon>Ecdysozoa</taxon>
        <taxon>Nematoda</taxon>
        <taxon>Chromadorea</taxon>
        <taxon>Rhabditida</taxon>
        <taxon>Tylenchina</taxon>
        <taxon>Tylenchomorpha</taxon>
        <taxon>Sphaerularioidea</taxon>
        <taxon>Anguinidae</taxon>
        <taxon>Anguininae</taxon>
        <taxon>Ditylenchus</taxon>
    </lineage>
</organism>
<dbReference type="PANTHER" id="PTHR12751">
    <property type="entry name" value="PHOSPHATASE AND ACTIN REGULATOR PHACTR"/>
    <property type="match status" value="1"/>
</dbReference>
<feature type="repeat" description="RPEL" evidence="4">
    <location>
        <begin position="231"/>
        <end position="256"/>
    </location>
</feature>
<evidence type="ECO:0000256" key="3">
    <source>
        <dbReference type="ARBA" id="ARBA00023203"/>
    </source>
</evidence>
<reference evidence="7" key="1">
    <citation type="submission" date="2022-11" db="UniProtKB">
        <authorList>
            <consortium name="WormBaseParasite"/>
        </authorList>
    </citation>
    <scope>IDENTIFICATION</scope>
</reference>
<dbReference type="GO" id="GO:0030036">
    <property type="term" value="P:actin cytoskeleton organization"/>
    <property type="evidence" value="ECO:0007669"/>
    <property type="project" value="TreeGrafter"/>
</dbReference>
<dbReference type="WBParaSite" id="jg8100">
    <property type="protein sequence ID" value="jg8100"/>
    <property type="gene ID" value="jg8100"/>
</dbReference>
<dbReference type="PROSITE" id="PS51073">
    <property type="entry name" value="RPEL"/>
    <property type="match status" value="2"/>
</dbReference>
<evidence type="ECO:0000313" key="6">
    <source>
        <dbReference type="Proteomes" id="UP000887574"/>
    </source>
</evidence>
<evidence type="ECO:0000256" key="1">
    <source>
        <dbReference type="ARBA" id="ARBA00009795"/>
    </source>
</evidence>
<evidence type="ECO:0000256" key="4">
    <source>
        <dbReference type="PROSITE-ProRule" id="PRU00401"/>
    </source>
</evidence>
<keyword evidence="3" id="KW-0009">Actin-binding</keyword>
<protein>
    <submittedName>
        <fullName evidence="7">Phosphatase and actin regulator</fullName>
    </submittedName>
</protein>
<keyword evidence="6" id="KW-1185">Reference proteome</keyword>
<comment type="similarity">
    <text evidence="1">Belongs to the phosphatase and actin regulator family.</text>
</comment>
<dbReference type="InterPro" id="IPR004018">
    <property type="entry name" value="RPEL_repeat"/>
</dbReference>
<feature type="region of interest" description="Disordered" evidence="5">
    <location>
        <begin position="141"/>
        <end position="174"/>
    </location>
</feature>
<evidence type="ECO:0000256" key="2">
    <source>
        <dbReference type="ARBA" id="ARBA00022737"/>
    </source>
</evidence>
<dbReference type="GO" id="GO:0003779">
    <property type="term" value="F:actin binding"/>
    <property type="evidence" value="ECO:0007669"/>
    <property type="project" value="UniProtKB-KW"/>
</dbReference>